<feature type="region of interest" description="Disordered" evidence="1">
    <location>
        <begin position="1"/>
        <end position="26"/>
    </location>
</feature>
<organism evidence="2 3">
    <name type="scientific">Phytophthora infestans</name>
    <name type="common">Potato late blight agent</name>
    <name type="synonym">Botrytis infestans</name>
    <dbReference type="NCBI Taxonomy" id="4787"/>
    <lineage>
        <taxon>Eukaryota</taxon>
        <taxon>Sar</taxon>
        <taxon>Stramenopiles</taxon>
        <taxon>Oomycota</taxon>
        <taxon>Peronosporomycetes</taxon>
        <taxon>Peronosporales</taxon>
        <taxon>Peronosporaceae</taxon>
        <taxon>Phytophthora</taxon>
    </lineage>
</organism>
<evidence type="ECO:0000313" key="2">
    <source>
        <dbReference type="EMBL" id="KAF4146207.1"/>
    </source>
</evidence>
<accession>A0A8S9V2C4</accession>
<feature type="compositionally biased region" description="Basic and acidic residues" evidence="1">
    <location>
        <begin position="1"/>
        <end position="18"/>
    </location>
</feature>
<proteinExistence type="predicted"/>
<name>A0A8S9V2C4_PHYIN</name>
<reference evidence="2" key="1">
    <citation type="submission" date="2020-03" db="EMBL/GenBank/DDBJ databases">
        <title>Hybrid Assembly of Korean Phytophthora infestans isolates.</title>
        <authorList>
            <person name="Prokchorchik M."/>
            <person name="Lee Y."/>
            <person name="Seo J."/>
            <person name="Cho J.-H."/>
            <person name="Park Y.-E."/>
            <person name="Jang D.-C."/>
            <person name="Im J.-S."/>
            <person name="Choi J.-G."/>
            <person name="Park H.-J."/>
            <person name="Lee G.-B."/>
            <person name="Lee Y.-G."/>
            <person name="Hong S.-Y."/>
            <person name="Cho K."/>
            <person name="Sohn K.H."/>
        </authorList>
    </citation>
    <scope>NUCLEOTIDE SEQUENCE</scope>
    <source>
        <strain evidence="2">KR_2_A2</strain>
    </source>
</reference>
<evidence type="ECO:0000313" key="3">
    <source>
        <dbReference type="Proteomes" id="UP000704712"/>
    </source>
</evidence>
<dbReference type="EMBL" id="JAACNO010000644">
    <property type="protein sequence ID" value="KAF4146207.1"/>
    <property type="molecule type" value="Genomic_DNA"/>
</dbReference>
<evidence type="ECO:0000256" key="1">
    <source>
        <dbReference type="SAM" id="MobiDB-lite"/>
    </source>
</evidence>
<protein>
    <submittedName>
        <fullName evidence="2">Uncharacterized protein</fullName>
    </submittedName>
</protein>
<dbReference type="AlphaFoldDB" id="A0A8S9V2C4"/>
<gene>
    <name evidence="2" type="ORF">GN958_ATG04682</name>
</gene>
<comment type="caution">
    <text evidence="2">The sequence shown here is derived from an EMBL/GenBank/DDBJ whole genome shotgun (WGS) entry which is preliminary data.</text>
</comment>
<dbReference type="Proteomes" id="UP000704712">
    <property type="component" value="Unassembled WGS sequence"/>
</dbReference>
<sequence length="124" mass="13985">MSEDGHAEYKDDKPHDGVSPKPHVTLFAPEELDTLTEGADLSVPIEEEEFNKEREGRIYSLDEVELKRRVKENKKQQKEPTLSDLGVMLGFLKKRWLGRGRLRQANYALQNTGSSGKVGVGFGE</sequence>